<organism evidence="1 2">
    <name type="scientific">Thalictrum thalictroides</name>
    <name type="common">Rue-anemone</name>
    <name type="synonym">Anemone thalictroides</name>
    <dbReference type="NCBI Taxonomy" id="46969"/>
    <lineage>
        <taxon>Eukaryota</taxon>
        <taxon>Viridiplantae</taxon>
        <taxon>Streptophyta</taxon>
        <taxon>Embryophyta</taxon>
        <taxon>Tracheophyta</taxon>
        <taxon>Spermatophyta</taxon>
        <taxon>Magnoliopsida</taxon>
        <taxon>Ranunculales</taxon>
        <taxon>Ranunculaceae</taxon>
        <taxon>Thalictroideae</taxon>
        <taxon>Thalictrum</taxon>
    </lineage>
</organism>
<reference evidence="1 2" key="1">
    <citation type="submission" date="2020-06" db="EMBL/GenBank/DDBJ databases">
        <title>Transcriptomic and genomic resources for Thalictrum thalictroides and T. hernandezii: Facilitating candidate gene discovery in an emerging model plant lineage.</title>
        <authorList>
            <person name="Arias T."/>
            <person name="Riano-Pachon D.M."/>
            <person name="Di Stilio V.S."/>
        </authorList>
    </citation>
    <scope>NUCLEOTIDE SEQUENCE [LARGE SCALE GENOMIC DNA]</scope>
    <source>
        <strain evidence="2">cv. WT478/WT964</strain>
        <tissue evidence="1">Leaves</tissue>
    </source>
</reference>
<dbReference type="PANTHER" id="PTHR33265">
    <property type="entry name" value="AVR9/CF-9 RAPIDLY ELICITED PROTEIN-RELATED"/>
    <property type="match status" value="1"/>
</dbReference>
<evidence type="ECO:0008006" key="3">
    <source>
        <dbReference type="Google" id="ProtNLM"/>
    </source>
</evidence>
<evidence type="ECO:0000313" key="1">
    <source>
        <dbReference type="EMBL" id="KAF5202919.1"/>
    </source>
</evidence>
<proteinExistence type="predicted"/>
<sequence length="88" mass="9814">MLNNEINAEAAAASPVAILPGFGPSPIVRQLRITDSPFPVRDVDDNSSSQVDKEAEEFIERFYEQLRLQKMMSVREGRNQNGCARSFG</sequence>
<dbReference type="Pfam" id="PF05553">
    <property type="entry name" value="DUF761"/>
    <property type="match status" value="1"/>
</dbReference>
<evidence type="ECO:0000313" key="2">
    <source>
        <dbReference type="Proteomes" id="UP000554482"/>
    </source>
</evidence>
<keyword evidence="2" id="KW-1185">Reference proteome</keyword>
<dbReference type="AlphaFoldDB" id="A0A7J6WZM9"/>
<dbReference type="InterPro" id="IPR008480">
    <property type="entry name" value="DUF761_pln"/>
</dbReference>
<dbReference type="Proteomes" id="UP000554482">
    <property type="component" value="Unassembled WGS sequence"/>
</dbReference>
<accession>A0A7J6WZM9</accession>
<dbReference type="OrthoDB" id="696337at2759"/>
<gene>
    <name evidence="1" type="ORF">FRX31_007494</name>
</gene>
<name>A0A7J6WZM9_THATH</name>
<dbReference type="EMBL" id="JABWDY010007470">
    <property type="protein sequence ID" value="KAF5202919.1"/>
    <property type="molecule type" value="Genomic_DNA"/>
</dbReference>
<protein>
    <recommendedName>
        <fullName evidence="3">Avr9/Cf-9 rapidly elicited protein</fullName>
    </recommendedName>
</protein>
<dbReference type="PANTHER" id="PTHR33265:SF26">
    <property type="entry name" value="OS06G0554600 PROTEIN"/>
    <property type="match status" value="1"/>
</dbReference>
<comment type="caution">
    <text evidence="1">The sequence shown here is derived from an EMBL/GenBank/DDBJ whole genome shotgun (WGS) entry which is preliminary data.</text>
</comment>